<dbReference type="AlphaFoldDB" id="A0A916ZLI5"/>
<dbReference type="CDD" id="cd19974">
    <property type="entry name" value="PBP1_LacI-like"/>
    <property type="match status" value="1"/>
</dbReference>
<feature type="domain" description="HTH lacI-type" evidence="5">
    <location>
        <begin position="5"/>
        <end position="49"/>
    </location>
</feature>
<proteinExistence type="predicted"/>
<evidence type="ECO:0000256" key="3">
    <source>
        <dbReference type="ARBA" id="ARBA00023125"/>
    </source>
</evidence>
<keyword evidence="7" id="KW-1185">Reference proteome</keyword>
<keyword evidence="4" id="KW-0804">Transcription</keyword>
<evidence type="ECO:0000313" key="7">
    <source>
        <dbReference type="Proteomes" id="UP000612456"/>
    </source>
</evidence>
<comment type="caution">
    <text evidence="6">The sequence shown here is derived from an EMBL/GenBank/DDBJ whole genome shotgun (WGS) entry which is preliminary data.</text>
</comment>
<keyword evidence="3" id="KW-0238">DNA-binding</keyword>
<dbReference type="PANTHER" id="PTHR30146">
    <property type="entry name" value="LACI-RELATED TRANSCRIPTIONAL REPRESSOR"/>
    <property type="match status" value="1"/>
</dbReference>
<dbReference type="GO" id="GO:0003700">
    <property type="term" value="F:DNA-binding transcription factor activity"/>
    <property type="evidence" value="ECO:0007669"/>
    <property type="project" value="TreeGrafter"/>
</dbReference>
<sequence length="358" mass="40184">MTKKITMQDIADHVGVSKFAVSKALSGKSGIKPETRDRIVQAAAQLGYRFQSKDEPAVEELPRAAGFGETDHRQVIVLVPNVRYQTRHSYYWGRIIEGVQLELEERGIGMILVTEHITNQFANMINPRGVRGIIGIGVVSYQILLEIRNLGIPFVLIDHEDPLIPSDVLSMNNFEWMRRITHYLVGMGHRNLQFVGNVRYSRSFYDRWFGYRAMTEEHGLPVNQHEMLLTIRGDNRSEMTEALETILKELLRESNMPTAFACANDSIAMCVMTILARMNIRVPEDVSVTGFDDIKDAAVSSPTLTTVHVHKRGLGARAVEALLRRLAHPDSPKEKVLLTGELVVRQSTGPAAAKAERS</sequence>
<accession>A0A916ZLI5</accession>
<reference evidence="6" key="2">
    <citation type="submission" date="2020-09" db="EMBL/GenBank/DDBJ databases">
        <authorList>
            <person name="Sun Q."/>
            <person name="Zhou Y."/>
        </authorList>
    </citation>
    <scope>NUCLEOTIDE SEQUENCE</scope>
    <source>
        <strain evidence="6">CGMCC 1.15178</strain>
    </source>
</reference>
<reference evidence="6" key="1">
    <citation type="journal article" date="2014" name="Int. J. Syst. Evol. Microbiol.">
        <title>Complete genome sequence of Corynebacterium casei LMG S-19264T (=DSM 44701T), isolated from a smear-ripened cheese.</title>
        <authorList>
            <consortium name="US DOE Joint Genome Institute (JGI-PGF)"/>
            <person name="Walter F."/>
            <person name="Albersmeier A."/>
            <person name="Kalinowski J."/>
            <person name="Ruckert C."/>
        </authorList>
    </citation>
    <scope>NUCLEOTIDE SEQUENCE</scope>
    <source>
        <strain evidence="6">CGMCC 1.15178</strain>
    </source>
</reference>
<dbReference type="SMART" id="SM00354">
    <property type="entry name" value="HTH_LACI"/>
    <property type="match status" value="1"/>
</dbReference>
<name>A0A916ZLI5_9BACL</name>
<dbReference type="PROSITE" id="PS00356">
    <property type="entry name" value="HTH_LACI_1"/>
    <property type="match status" value="1"/>
</dbReference>
<dbReference type="Proteomes" id="UP000612456">
    <property type="component" value="Unassembled WGS sequence"/>
</dbReference>
<dbReference type="SUPFAM" id="SSF47413">
    <property type="entry name" value="lambda repressor-like DNA-binding domains"/>
    <property type="match status" value="1"/>
</dbReference>
<dbReference type="Pfam" id="PF00356">
    <property type="entry name" value="LacI"/>
    <property type="match status" value="1"/>
</dbReference>
<organism evidence="6 7">
    <name type="scientific">Paenibacillus nasutitermitis</name>
    <dbReference type="NCBI Taxonomy" id="1652958"/>
    <lineage>
        <taxon>Bacteria</taxon>
        <taxon>Bacillati</taxon>
        <taxon>Bacillota</taxon>
        <taxon>Bacilli</taxon>
        <taxon>Bacillales</taxon>
        <taxon>Paenibacillaceae</taxon>
        <taxon>Paenibacillus</taxon>
    </lineage>
</organism>
<dbReference type="EMBL" id="BMHP01000017">
    <property type="protein sequence ID" value="GGE02033.1"/>
    <property type="molecule type" value="Genomic_DNA"/>
</dbReference>
<keyword evidence="1" id="KW-0678">Repressor</keyword>
<protein>
    <submittedName>
        <fullName evidence="6">LacI family transcriptional regulator</fullName>
    </submittedName>
</protein>
<dbReference type="InterPro" id="IPR000843">
    <property type="entry name" value="HTH_LacI"/>
</dbReference>
<evidence type="ECO:0000256" key="1">
    <source>
        <dbReference type="ARBA" id="ARBA00022491"/>
    </source>
</evidence>
<evidence type="ECO:0000256" key="2">
    <source>
        <dbReference type="ARBA" id="ARBA00023015"/>
    </source>
</evidence>
<dbReference type="PROSITE" id="PS50932">
    <property type="entry name" value="HTH_LACI_2"/>
    <property type="match status" value="1"/>
</dbReference>
<evidence type="ECO:0000256" key="4">
    <source>
        <dbReference type="ARBA" id="ARBA00023163"/>
    </source>
</evidence>
<dbReference type="PANTHER" id="PTHR30146:SF148">
    <property type="entry name" value="HTH-TYPE TRANSCRIPTIONAL REPRESSOR PURR-RELATED"/>
    <property type="match status" value="1"/>
</dbReference>
<dbReference type="Gene3D" id="1.10.260.40">
    <property type="entry name" value="lambda repressor-like DNA-binding domains"/>
    <property type="match status" value="1"/>
</dbReference>
<dbReference type="InterPro" id="IPR010982">
    <property type="entry name" value="Lambda_DNA-bd_dom_sf"/>
</dbReference>
<dbReference type="InterPro" id="IPR046335">
    <property type="entry name" value="LacI/GalR-like_sensor"/>
</dbReference>
<keyword evidence="2" id="KW-0805">Transcription regulation</keyword>
<dbReference type="Pfam" id="PF13377">
    <property type="entry name" value="Peripla_BP_3"/>
    <property type="match status" value="1"/>
</dbReference>
<evidence type="ECO:0000313" key="6">
    <source>
        <dbReference type="EMBL" id="GGE02033.1"/>
    </source>
</evidence>
<dbReference type="SUPFAM" id="SSF53822">
    <property type="entry name" value="Periplasmic binding protein-like I"/>
    <property type="match status" value="1"/>
</dbReference>
<dbReference type="Gene3D" id="3.40.50.2300">
    <property type="match status" value="2"/>
</dbReference>
<gene>
    <name evidence="6" type="ORF">GCM10010911_71290</name>
</gene>
<dbReference type="InterPro" id="IPR028082">
    <property type="entry name" value="Peripla_BP_I"/>
</dbReference>
<dbReference type="GO" id="GO:0000976">
    <property type="term" value="F:transcription cis-regulatory region binding"/>
    <property type="evidence" value="ECO:0007669"/>
    <property type="project" value="TreeGrafter"/>
</dbReference>
<dbReference type="RefSeq" id="WP_189000831.1">
    <property type="nucleotide sequence ID" value="NZ_BMHP01000017.1"/>
</dbReference>
<dbReference type="CDD" id="cd01392">
    <property type="entry name" value="HTH_LacI"/>
    <property type="match status" value="1"/>
</dbReference>
<evidence type="ECO:0000259" key="5">
    <source>
        <dbReference type="PROSITE" id="PS50932"/>
    </source>
</evidence>